<dbReference type="PROSITE" id="PS51352">
    <property type="entry name" value="THIOREDOXIN_2"/>
    <property type="match status" value="1"/>
</dbReference>
<sequence>MKKKILCLLCMVLIAMGGCGGSAAQQEEKELSKSVPNEEITEESVEETNTDDAGRATIQMGEFEAETLSKEAATQEIFEKSQLTMLNIWATFCGPCIQEMEGLGELNREYDSQKFQIVGLISDVYSQEQSEEIQKVIEENMETARVIIDATKADYTHLLLNQPLWEKLGGYMQYVPTTIFLDSEGRQVGEIYSSAHSKEEWKEIIDGVLSEMEAEEE</sequence>
<evidence type="ECO:0000313" key="5">
    <source>
        <dbReference type="Proteomes" id="UP000003100"/>
    </source>
</evidence>
<feature type="domain" description="Thioredoxin" evidence="3">
    <location>
        <begin position="29"/>
        <end position="210"/>
    </location>
</feature>
<evidence type="ECO:0000256" key="2">
    <source>
        <dbReference type="SAM" id="SignalP"/>
    </source>
</evidence>
<dbReference type="PATRIC" id="fig|476272.21.peg.1454"/>
<dbReference type="InterPro" id="IPR013766">
    <property type="entry name" value="Thioredoxin_domain"/>
</dbReference>
<comment type="caution">
    <text evidence="4">The sequence shown here is derived from an EMBL/GenBank/DDBJ whole genome shotgun (WGS) entry which is preliminary data.</text>
</comment>
<feature type="region of interest" description="Disordered" evidence="1">
    <location>
        <begin position="30"/>
        <end position="54"/>
    </location>
</feature>
<reference evidence="4 5" key="1">
    <citation type="submission" date="2009-01" db="EMBL/GenBank/DDBJ databases">
        <authorList>
            <person name="Fulton L."/>
            <person name="Clifton S."/>
            <person name="Fulton B."/>
            <person name="Xu J."/>
            <person name="Minx P."/>
            <person name="Pepin K.H."/>
            <person name="Johnson M."/>
            <person name="Bhonagiri V."/>
            <person name="Nash W.E."/>
            <person name="Mardis E.R."/>
            <person name="Wilson R.K."/>
        </authorList>
    </citation>
    <scope>NUCLEOTIDE SEQUENCE [LARGE SCALE GENOMIC DNA]</scope>
    <source>
        <strain evidence="5">DSM 10507 / JCM 14656 / S5a33</strain>
    </source>
</reference>
<dbReference type="Pfam" id="PF00578">
    <property type="entry name" value="AhpC-TSA"/>
    <property type="match status" value="1"/>
</dbReference>
<dbReference type="SUPFAM" id="SSF52833">
    <property type="entry name" value="Thioredoxin-like"/>
    <property type="match status" value="1"/>
</dbReference>
<dbReference type="Gene3D" id="3.40.30.10">
    <property type="entry name" value="Glutaredoxin"/>
    <property type="match status" value="1"/>
</dbReference>
<accession>C0CME1</accession>
<dbReference type="PROSITE" id="PS51257">
    <property type="entry name" value="PROKAR_LIPOPROTEIN"/>
    <property type="match status" value="1"/>
</dbReference>
<evidence type="ECO:0000313" key="4">
    <source>
        <dbReference type="EMBL" id="EEG49065.1"/>
    </source>
</evidence>
<reference evidence="4 5" key="2">
    <citation type="submission" date="2009-02" db="EMBL/GenBank/DDBJ databases">
        <title>Draft genome sequence of Blautia hydrogenotrophica DSM 10507 (Ruminococcus hydrogenotrophicus DSM 10507).</title>
        <authorList>
            <person name="Sudarsanam P."/>
            <person name="Ley R."/>
            <person name="Guruge J."/>
            <person name="Turnbaugh P.J."/>
            <person name="Mahowald M."/>
            <person name="Liep D."/>
            <person name="Gordon J."/>
        </authorList>
    </citation>
    <scope>NUCLEOTIDE SEQUENCE [LARGE SCALE GENOMIC DNA]</scope>
    <source>
        <strain evidence="5">DSM 10507 / JCM 14656 / S5a33</strain>
    </source>
</reference>
<dbReference type="RefSeq" id="WP_005949026.1">
    <property type="nucleotide sequence ID" value="NZ_CP136423.1"/>
</dbReference>
<dbReference type="CDD" id="cd02966">
    <property type="entry name" value="TlpA_like_family"/>
    <property type="match status" value="1"/>
</dbReference>
<proteinExistence type="predicted"/>
<protein>
    <recommendedName>
        <fullName evidence="3">Thioredoxin domain-containing protein</fullName>
    </recommendedName>
</protein>
<keyword evidence="5" id="KW-1185">Reference proteome</keyword>
<gene>
    <name evidence="4" type="ORF">RUMHYD_02024</name>
</gene>
<organism evidence="4 5">
    <name type="scientific">Blautia hydrogenotrophica (strain DSM 10507 / JCM 14656 / S5a33)</name>
    <name type="common">Ruminococcus hydrogenotrophicus</name>
    <dbReference type="NCBI Taxonomy" id="476272"/>
    <lineage>
        <taxon>Bacteria</taxon>
        <taxon>Bacillati</taxon>
        <taxon>Bacillota</taxon>
        <taxon>Clostridia</taxon>
        <taxon>Lachnospirales</taxon>
        <taxon>Lachnospiraceae</taxon>
        <taxon>Blautia</taxon>
    </lineage>
</organism>
<dbReference type="GO" id="GO:0016491">
    <property type="term" value="F:oxidoreductase activity"/>
    <property type="evidence" value="ECO:0007669"/>
    <property type="project" value="InterPro"/>
</dbReference>
<dbReference type="InterPro" id="IPR050553">
    <property type="entry name" value="Thioredoxin_ResA/DsbE_sf"/>
</dbReference>
<dbReference type="eggNOG" id="COG0526">
    <property type="taxonomic scope" value="Bacteria"/>
</dbReference>
<dbReference type="PANTHER" id="PTHR42852">
    <property type="entry name" value="THIOL:DISULFIDE INTERCHANGE PROTEIN DSBE"/>
    <property type="match status" value="1"/>
</dbReference>
<keyword evidence="2" id="KW-0732">Signal</keyword>
<name>C0CME1_BLAHS</name>
<feature type="signal peptide" evidence="2">
    <location>
        <begin position="1"/>
        <end position="24"/>
    </location>
</feature>
<dbReference type="HOGENOM" id="CLU_042529_7_0_9"/>
<dbReference type="Proteomes" id="UP000003100">
    <property type="component" value="Unassembled WGS sequence"/>
</dbReference>
<dbReference type="PANTHER" id="PTHR42852:SF13">
    <property type="entry name" value="PROTEIN DIPZ"/>
    <property type="match status" value="1"/>
</dbReference>
<evidence type="ECO:0000256" key="1">
    <source>
        <dbReference type="SAM" id="MobiDB-lite"/>
    </source>
</evidence>
<dbReference type="InterPro" id="IPR000866">
    <property type="entry name" value="AhpC/TSA"/>
</dbReference>
<feature type="compositionally biased region" description="Acidic residues" evidence="1">
    <location>
        <begin position="39"/>
        <end position="50"/>
    </location>
</feature>
<dbReference type="EMBL" id="ACBZ01000103">
    <property type="protein sequence ID" value="EEG49065.1"/>
    <property type="molecule type" value="Genomic_DNA"/>
</dbReference>
<evidence type="ECO:0000259" key="3">
    <source>
        <dbReference type="PROSITE" id="PS51352"/>
    </source>
</evidence>
<dbReference type="AlphaFoldDB" id="C0CME1"/>
<dbReference type="InterPro" id="IPR036249">
    <property type="entry name" value="Thioredoxin-like_sf"/>
</dbReference>
<dbReference type="GeneID" id="86820745"/>
<feature type="chain" id="PRO_5002896544" description="Thioredoxin domain-containing protein" evidence="2">
    <location>
        <begin position="25"/>
        <end position="217"/>
    </location>
</feature>
<dbReference type="GO" id="GO:0016209">
    <property type="term" value="F:antioxidant activity"/>
    <property type="evidence" value="ECO:0007669"/>
    <property type="project" value="InterPro"/>
</dbReference>